<feature type="region of interest" description="Disordered" evidence="1">
    <location>
        <begin position="227"/>
        <end position="246"/>
    </location>
</feature>
<feature type="compositionally biased region" description="Polar residues" evidence="1">
    <location>
        <begin position="602"/>
        <end position="619"/>
    </location>
</feature>
<keyword evidence="3" id="KW-1185">Reference proteome</keyword>
<organism evidence="3 4">
    <name type="scientific">Acanthaster planci</name>
    <name type="common">Crown-of-thorns starfish</name>
    <dbReference type="NCBI Taxonomy" id="133434"/>
    <lineage>
        <taxon>Eukaryota</taxon>
        <taxon>Metazoa</taxon>
        <taxon>Echinodermata</taxon>
        <taxon>Eleutherozoa</taxon>
        <taxon>Asterozoa</taxon>
        <taxon>Asteroidea</taxon>
        <taxon>Valvatacea</taxon>
        <taxon>Valvatida</taxon>
        <taxon>Acanthasteridae</taxon>
        <taxon>Acanthaster</taxon>
    </lineage>
</organism>
<dbReference type="GO" id="GO:0012506">
    <property type="term" value="C:vesicle membrane"/>
    <property type="evidence" value="ECO:0007669"/>
    <property type="project" value="TreeGrafter"/>
</dbReference>
<evidence type="ECO:0000259" key="2">
    <source>
        <dbReference type="PROSITE" id="PS50033"/>
    </source>
</evidence>
<dbReference type="InterPro" id="IPR001012">
    <property type="entry name" value="UBX_dom"/>
</dbReference>
<dbReference type="GO" id="GO:0006886">
    <property type="term" value="P:intracellular protein transport"/>
    <property type="evidence" value="ECO:0007669"/>
    <property type="project" value="TreeGrafter"/>
</dbReference>
<dbReference type="GO" id="GO:0042593">
    <property type="term" value="P:glucose homeostasis"/>
    <property type="evidence" value="ECO:0007669"/>
    <property type="project" value="TreeGrafter"/>
</dbReference>
<dbReference type="GO" id="GO:0005634">
    <property type="term" value="C:nucleus"/>
    <property type="evidence" value="ECO:0007669"/>
    <property type="project" value="TreeGrafter"/>
</dbReference>
<feature type="region of interest" description="Disordered" evidence="1">
    <location>
        <begin position="277"/>
        <end position="339"/>
    </location>
</feature>
<dbReference type="GO" id="GO:0005737">
    <property type="term" value="C:cytoplasm"/>
    <property type="evidence" value="ECO:0007669"/>
    <property type="project" value="TreeGrafter"/>
</dbReference>
<evidence type="ECO:0000313" key="3">
    <source>
        <dbReference type="Proteomes" id="UP000694845"/>
    </source>
</evidence>
<dbReference type="Pfam" id="PF00789">
    <property type="entry name" value="UBX"/>
    <property type="match status" value="1"/>
</dbReference>
<dbReference type="AlphaFoldDB" id="A0A8B7YGG2"/>
<gene>
    <name evidence="4" type="primary">LOC110979742</name>
</gene>
<feature type="region of interest" description="Disordered" evidence="1">
    <location>
        <begin position="183"/>
        <end position="218"/>
    </location>
</feature>
<feature type="compositionally biased region" description="Low complexity" evidence="1">
    <location>
        <begin position="184"/>
        <end position="197"/>
    </location>
</feature>
<dbReference type="OrthoDB" id="440781at2759"/>
<dbReference type="InterPro" id="IPR021569">
    <property type="entry name" value="TUG-UBL1"/>
</dbReference>
<dbReference type="CDD" id="cd16118">
    <property type="entry name" value="UBX2_UBXN9"/>
    <property type="match status" value="1"/>
</dbReference>
<dbReference type="Gene3D" id="3.10.20.90">
    <property type="entry name" value="Phosphatidylinositol 3-kinase Catalytic Subunit, Chain A, domain 1"/>
    <property type="match status" value="2"/>
</dbReference>
<dbReference type="OMA" id="ICPNSRR"/>
<dbReference type="InterPro" id="IPR059238">
    <property type="entry name" value="UBX1_UBXN9"/>
</dbReference>
<dbReference type="PANTHER" id="PTHR46467">
    <property type="entry name" value="TETHER CONTAINING UBX DOMAIN FOR GLUT4"/>
    <property type="match status" value="1"/>
</dbReference>
<dbReference type="InterPro" id="IPR029071">
    <property type="entry name" value="Ubiquitin-like_domsf"/>
</dbReference>
<dbReference type="CDD" id="cd17075">
    <property type="entry name" value="UBX1_UBXN9"/>
    <property type="match status" value="1"/>
</dbReference>
<dbReference type="Pfam" id="PF11470">
    <property type="entry name" value="TUG-UBL1"/>
    <property type="match status" value="1"/>
</dbReference>
<evidence type="ECO:0000313" key="4">
    <source>
        <dbReference type="RefSeq" id="XP_022091485.1"/>
    </source>
</evidence>
<dbReference type="KEGG" id="aplc:110979742"/>
<feature type="region of interest" description="Disordered" evidence="1">
    <location>
        <begin position="383"/>
        <end position="408"/>
    </location>
</feature>
<feature type="domain" description="UBX" evidence="2">
    <location>
        <begin position="477"/>
        <end position="553"/>
    </location>
</feature>
<accession>A0A8B7YGG2</accession>
<protein>
    <submittedName>
        <fullName evidence="4">Tether containing UBX domain for GLUT4-like</fullName>
    </submittedName>
</protein>
<sequence length="655" mass="72207">MAATVNVLLPNGRRQNVKVTANTRILQVIENVCSKVGYNPDEHNLKHQRSILDPQLSVRYANLPNNCKLELVKADRPRTESAVCLALQTESGERLQREFPPATSLWDVLLHWETQNESMAGKLTASSQEADSGKSVHPVCIYLRQEIVGETWLRETTLKSLGLTSGKAIIRLIHRAVDLPAPPAQAAKATPATQMQQSTHPSPPAPQGQSTSASGGDTSMEAMELQKMDTEPGTSQASSQEDSDMKEMNLKAFEADARNKSTKPKPNVIQSEIKSLDSALPDSPQPMDVEETPKASQAAPVPSRNLEGNAGARPKQTQSRRGDAAPQQMPSSQLTPEMEQKANLMGAALAEAILKHRTEQQLAQLKQSWSAQLQSRPAFAEFKFPEKPSGHPPPLGLKQTSSQPPEPCERHPLVFSLDQVTGDKPVTGHDLPDEFFEVTVEDVQRMMADQQLQLSRMDEQHLQTRAMREANAFKKAKEYSKVAVRVHFPDRYILQGFFRPLELVKALGDFVRDHLQDPQTAFYLYTTPPRRILKDNSLSLFKAELFPAAVVHFGSEMGRDHYLREDLLSQLTSFRRATEEATSVIQRSISQDEAPAITHSSINQSVQLGPSSGASTSKASAPGKAEPPGPSKRQASGEAAANSKKIPKWFKMGKR</sequence>
<dbReference type="GeneID" id="110979742"/>
<evidence type="ECO:0000256" key="1">
    <source>
        <dbReference type="SAM" id="MobiDB-lite"/>
    </source>
</evidence>
<dbReference type="SUPFAM" id="SSF54236">
    <property type="entry name" value="Ubiquitin-like"/>
    <property type="match status" value="2"/>
</dbReference>
<dbReference type="CDD" id="cd16105">
    <property type="entry name" value="Ubl_ASPSCR1_like"/>
    <property type="match status" value="1"/>
</dbReference>
<dbReference type="RefSeq" id="XP_022091485.1">
    <property type="nucleotide sequence ID" value="XM_022235793.1"/>
</dbReference>
<feature type="compositionally biased region" description="Polar residues" evidence="1">
    <location>
        <begin position="207"/>
        <end position="217"/>
    </location>
</feature>
<dbReference type="PROSITE" id="PS50033">
    <property type="entry name" value="UBX"/>
    <property type="match status" value="1"/>
</dbReference>
<name>A0A8B7YGG2_ACAPL</name>
<dbReference type="SMART" id="SM00166">
    <property type="entry name" value="UBX"/>
    <property type="match status" value="1"/>
</dbReference>
<dbReference type="Proteomes" id="UP000694845">
    <property type="component" value="Unplaced"/>
</dbReference>
<reference evidence="4" key="1">
    <citation type="submission" date="2025-08" db="UniProtKB">
        <authorList>
            <consortium name="RefSeq"/>
        </authorList>
    </citation>
    <scope>IDENTIFICATION</scope>
</reference>
<proteinExistence type="predicted"/>
<feature type="region of interest" description="Disordered" evidence="1">
    <location>
        <begin position="602"/>
        <end position="655"/>
    </location>
</feature>
<feature type="compositionally biased region" description="Basic residues" evidence="1">
    <location>
        <begin position="645"/>
        <end position="655"/>
    </location>
</feature>
<dbReference type="PANTHER" id="PTHR46467:SF1">
    <property type="entry name" value="TETHER CONTAINING UBX DOMAIN FOR GLUT4"/>
    <property type="match status" value="1"/>
</dbReference>